<dbReference type="AlphaFoldDB" id="A0A3N4LE76"/>
<organism evidence="2 3">
    <name type="scientific">Terfezia boudieri ATCC MYA-4762</name>
    <dbReference type="NCBI Taxonomy" id="1051890"/>
    <lineage>
        <taxon>Eukaryota</taxon>
        <taxon>Fungi</taxon>
        <taxon>Dikarya</taxon>
        <taxon>Ascomycota</taxon>
        <taxon>Pezizomycotina</taxon>
        <taxon>Pezizomycetes</taxon>
        <taxon>Pezizales</taxon>
        <taxon>Pezizaceae</taxon>
        <taxon>Terfezia</taxon>
    </lineage>
</organism>
<reference evidence="2 3" key="1">
    <citation type="journal article" date="2018" name="Nat. Ecol. Evol.">
        <title>Pezizomycetes genomes reveal the molecular basis of ectomycorrhizal truffle lifestyle.</title>
        <authorList>
            <person name="Murat C."/>
            <person name="Payen T."/>
            <person name="Noel B."/>
            <person name="Kuo A."/>
            <person name="Morin E."/>
            <person name="Chen J."/>
            <person name="Kohler A."/>
            <person name="Krizsan K."/>
            <person name="Balestrini R."/>
            <person name="Da Silva C."/>
            <person name="Montanini B."/>
            <person name="Hainaut M."/>
            <person name="Levati E."/>
            <person name="Barry K.W."/>
            <person name="Belfiori B."/>
            <person name="Cichocki N."/>
            <person name="Clum A."/>
            <person name="Dockter R.B."/>
            <person name="Fauchery L."/>
            <person name="Guy J."/>
            <person name="Iotti M."/>
            <person name="Le Tacon F."/>
            <person name="Lindquist E.A."/>
            <person name="Lipzen A."/>
            <person name="Malagnac F."/>
            <person name="Mello A."/>
            <person name="Molinier V."/>
            <person name="Miyauchi S."/>
            <person name="Poulain J."/>
            <person name="Riccioni C."/>
            <person name="Rubini A."/>
            <person name="Sitrit Y."/>
            <person name="Splivallo R."/>
            <person name="Traeger S."/>
            <person name="Wang M."/>
            <person name="Zifcakova L."/>
            <person name="Wipf D."/>
            <person name="Zambonelli A."/>
            <person name="Paolocci F."/>
            <person name="Nowrousian M."/>
            <person name="Ottonello S."/>
            <person name="Baldrian P."/>
            <person name="Spatafora J.W."/>
            <person name="Henrissat B."/>
            <person name="Nagy L.G."/>
            <person name="Aury J.M."/>
            <person name="Wincker P."/>
            <person name="Grigoriev I.V."/>
            <person name="Bonfante P."/>
            <person name="Martin F.M."/>
        </authorList>
    </citation>
    <scope>NUCLEOTIDE SEQUENCE [LARGE SCALE GENOMIC DNA]</scope>
    <source>
        <strain evidence="2 3">ATCC MYA-4762</strain>
    </source>
</reference>
<evidence type="ECO:0000313" key="3">
    <source>
        <dbReference type="Proteomes" id="UP000267821"/>
    </source>
</evidence>
<gene>
    <name evidence="2" type="ORF">L211DRAFT_851577</name>
</gene>
<dbReference type="InParanoid" id="A0A3N4LE76"/>
<accession>A0A3N4LE76</accession>
<keyword evidence="3" id="KW-1185">Reference proteome</keyword>
<evidence type="ECO:0000256" key="1">
    <source>
        <dbReference type="SAM" id="MobiDB-lite"/>
    </source>
</evidence>
<feature type="region of interest" description="Disordered" evidence="1">
    <location>
        <begin position="1"/>
        <end position="88"/>
    </location>
</feature>
<feature type="compositionally biased region" description="Polar residues" evidence="1">
    <location>
        <begin position="154"/>
        <end position="176"/>
    </location>
</feature>
<feature type="compositionally biased region" description="Polar residues" evidence="1">
    <location>
        <begin position="44"/>
        <end position="70"/>
    </location>
</feature>
<protein>
    <submittedName>
        <fullName evidence="2">Uncharacterized protein</fullName>
    </submittedName>
</protein>
<dbReference type="Proteomes" id="UP000267821">
    <property type="component" value="Unassembled WGS sequence"/>
</dbReference>
<dbReference type="EMBL" id="ML121561">
    <property type="protein sequence ID" value="RPB21204.1"/>
    <property type="molecule type" value="Genomic_DNA"/>
</dbReference>
<evidence type="ECO:0000313" key="2">
    <source>
        <dbReference type="EMBL" id="RPB21204.1"/>
    </source>
</evidence>
<feature type="region of interest" description="Disordered" evidence="1">
    <location>
        <begin position="133"/>
        <end position="182"/>
    </location>
</feature>
<sequence length="330" mass="35882">MASMKTSRSGKDKTSGGTLTEANIDQVATMCNRDGMPSGPIGHTGNSENTLQSSSTESGPQRAPPQSTIGVTPRDPVVDNHANSYTEAPKSPVLEFGVSDRHLNSKYAAGRYYPKGYPEQLAGILGIPTPENPLAGIELPEHPQFPAKDEGSSDALSGSKNSTSHAPSGSKNSISGSEAPKDRDYETRLPEVLGNMLGLHQAVPRACPPEPPLLVNSSVTHDQGPVGVAYKAGRLDALREVFQYWESLKDLSAAQVLHEYKALIWWWKQNQKATIDNPELKDERHYQRLADLICVKSTLLMKGVEIDLQNLNNSQDVLPLARTRVLELQL</sequence>
<proteinExistence type="predicted"/>
<name>A0A3N4LE76_9PEZI</name>
<dbReference type="OrthoDB" id="5395418at2759"/>